<evidence type="ECO:0000313" key="4">
    <source>
        <dbReference type="Proteomes" id="UP000078529"/>
    </source>
</evidence>
<dbReference type="InterPro" id="IPR038375">
    <property type="entry name" value="NDUFAF7_sf"/>
</dbReference>
<dbReference type="GO" id="GO:0032259">
    <property type="term" value="P:methylation"/>
    <property type="evidence" value="ECO:0007669"/>
    <property type="project" value="UniProtKB-KW"/>
</dbReference>
<name>A0A175RFR1_9HYPH</name>
<dbReference type="Gene3D" id="3.40.50.12710">
    <property type="match status" value="1"/>
</dbReference>
<dbReference type="InterPro" id="IPR003788">
    <property type="entry name" value="NDUFAF7"/>
</dbReference>
<dbReference type="PANTHER" id="PTHR12049">
    <property type="entry name" value="PROTEIN ARGININE METHYLTRANSFERASE NDUFAF7, MITOCHONDRIAL"/>
    <property type="match status" value="1"/>
</dbReference>
<gene>
    <name evidence="3" type="ORF">NS365_21110</name>
</gene>
<dbReference type="RefSeq" id="WP_058602263.1">
    <property type="nucleotide sequence ID" value="NZ_LDQA01000070.1"/>
</dbReference>
<keyword evidence="2" id="KW-0808">Transferase</keyword>
<keyword evidence="1" id="KW-0489">Methyltransferase</keyword>
<evidence type="ECO:0000313" key="3">
    <source>
        <dbReference type="EMBL" id="KTR02610.1"/>
    </source>
</evidence>
<dbReference type="AlphaFoldDB" id="A0A175RFR1"/>
<evidence type="ECO:0000256" key="2">
    <source>
        <dbReference type="ARBA" id="ARBA00022679"/>
    </source>
</evidence>
<organism evidence="3 4">
    <name type="scientific">Aureimonas ureilytica</name>
    <dbReference type="NCBI Taxonomy" id="401562"/>
    <lineage>
        <taxon>Bacteria</taxon>
        <taxon>Pseudomonadati</taxon>
        <taxon>Pseudomonadota</taxon>
        <taxon>Alphaproteobacteria</taxon>
        <taxon>Hyphomicrobiales</taxon>
        <taxon>Aurantimonadaceae</taxon>
        <taxon>Aureimonas</taxon>
    </lineage>
</organism>
<dbReference type="Proteomes" id="UP000078529">
    <property type="component" value="Unassembled WGS sequence"/>
</dbReference>
<evidence type="ECO:0000256" key="1">
    <source>
        <dbReference type="ARBA" id="ARBA00022603"/>
    </source>
</evidence>
<dbReference type="EMBL" id="LDQA01000070">
    <property type="protein sequence ID" value="KTR02610.1"/>
    <property type="molecule type" value="Genomic_DNA"/>
</dbReference>
<proteinExistence type="predicted"/>
<protein>
    <recommendedName>
        <fullName evidence="5">ATP synthase subunit beta</fullName>
    </recommendedName>
</protein>
<dbReference type="GO" id="GO:0035243">
    <property type="term" value="F:protein-arginine omega-N symmetric methyltransferase activity"/>
    <property type="evidence" value="ECO:0007669"/>
    <property type="project" value="TreeGrafter"/>
</dbReference>
<accession>A0A175RFR1</accession>
<dbReference type="PATRIC" id="fig|401562.4.peg.4346"/>
<sequence>MTPLDRRIRAEIAASGPMRLDRFWNIALFDREHGYYATRDPFGAGGDFVTAPEVSQMFGELIGAWLVAAWRELGRPSPFVLCEVGPGRGTLLHDMLRSIRQIDPDMLRAARVRIVETSDHLAALQIERVSRFDLPIARHRRIEELDRLPLLLVGNELLDAIAIRQLRFADGAWREREIGLNADGALVLSGGTPLRAVPAPLAELGRPEEGAVFEFSPERDGFIGTLAGHIASQNGAALLIDYGHLATGFGDTLQALRRHRFASALEGVGEADITSHVDFARVLALGSALGVAHVGAMTQGAFLLALGLLERAGALGSTMDEAGQRDLTAAVHRLAGNGPGDMGDLFKVAAFSSAPLTLPPFRI</sequence>
<dbReference type="InterPro" id="IPR029063">
    <property type="entry name" value="SAM-dependent_MTases_sf"/>
</dbReference>
<dbReference type="Pfam" id="PF02636">
    <property type="entry name" value="Methyltransf_28"/>
    <property type="match status" value="1"/>
</dbReference>
<keyword evidence="4" id="KW-1185">Reference proteome</keyword>
<dbReference type="SUPFAM" id="SSF53335">
    <property type="entry name" value="S-adenosyl-L-methionine-dependent methyltransferases"/>
    <property type="match status" value="1"/>
</dbReference>
<comment type="caution">
    <text evidence="3">The sequence shown here is derived from an EMBL/GenBank/DDBJ whole genome shotgun (WGS) entry which is preliminary data.</text>
</comment>
<evidence type="ECO:0008006" key="5">
    <source>
        <dbReference type="Google" id="ProtNLM"/>
    </source>
</evidence>
<dbReference type="PANTHER" id="PTHR12049:SF7">
    <property type="entry name" value="PROTEIN ARGININE METHYLTRANSFERASE NDUFAF7, MITOCHONDRIAL"/>
    <property type="match status" value="1"/>
</dbReference>
<reference evidence="3 4" key="1">
    <citation type="journal article" date="2016" name="Front. Microbiol.">
        <title>Genomic Resource of Rice Seed Associated Bacteria.</title>
        <authorList>
            <person name="Midha S."/>
            <person name="Bansal K."/>
            <person name="Sharma S."/>
            <person name="Kumar N."/>
            <person name="Patil P.P."/>
            <person name="Chaudhry V."/>
            <person name="Patil P.B."/>
        </authorList>
    </citation>
    <scope>NUCLEOTIDE SEQUENCE [LARGE SCALE GENOMIC DNA]</scope>
    <source>
        <strain evidence="3 4">NS365</strain>
    </source>
</reference>